<dbReference type="EMBL" id="CP050869">
    <property type="protein sequence ID" value="QPG50371.1"/>
    <property type="molecule type" value="Genomic_DNA"/>
</dbReference>
<dbReference type="Proteomes" id="UP000033106">
    <property type="component" value="Chromosome"/>
</dbReference>
<evidence type="ECO:0000313" key="15">
    <source>
        <dbReference type="Proteomes" id="UP000033106"/>
    </source>
</evidence>
<reference evidence="11 24" key="6">
    <citation type="journal article" date="2020" name="Nat. Commun.">
        <title>The structures of two archaeal type IV pili illuminate evolutionary relationships.</title>
        <authorList>
            <person name="Wang F."/>
            <person name="Baquero D.P."/>
            <person name="Su Z."/>
            <person name="Beltran L.C."/>
            <person name="Prangishvili D."/>
            <person name="Krupovic M."/>
            <person name="Egelman E.H."/>
        </authorList>
    </citation>
    <scope>NUCLEOTIDE SEQUENCE [LARGE SCALE GENOMIC DNA]</scope>
    <source>
        <strain evidence="11 24">POZ149</strain>
    </source>
</reference>
<evidence type="ECO:0000313" key="6">
    <source>
        <dbReference type="EMBL" id="AZF73099.1"/>
    </source>
</evidence>
<protein>
    <submittedName>
        <fullName evidence="2">Uncharacterized protein</fullName>
    </submittedName>
</protein>
<evidence type="ECO:0000313" key="2">
    <source>
        <dbReference type="EMBL" id="AKA76090.1"/>
    </source>
</evidence>
<dbReference type="KEGG" id="ssof:SULC_1049"/>
<dbReference type="EMBL" id="CP011056">
    <property type="protein sequence ID" value="AKA76090.1"/>
    <property type="molecule type" value="Genomic_DNA"/>
</dbReference>
<dbReference type="Proteomes" id="UP000594632">
    <property type="component" value="Chromosome"/>
</dbReference>
<dbReference type="OMA" id="KWFHPSG"/>
<dbReference type="SMR" id="A0A0E3MFF4"/>
<evidence type="ECO:0000313" key="10">
    <source>
        <dbReference type="EMBL" id="AZF83576.1"/>
    </source>
</evidence>
<evidence type="ECO:0000313" key="21">
    <source>
        <dbReference type="Proteomes" id="UP000275843"/>
    </source>
</evidence>
<reference evidence="2" key="5">
    <citation type="submission" date="2018-10" db="EMBL/GenBank/DDBJ databases">
        <authorList>
            <person name="McCarthy S."/>
            <person name="Gradnigo J."/>
            <person name="Johnson T."/>
            <person name="Payne S."/>
            <person name="Lipzen A."/>
            <person name="Schackwitz W."/>
            <person name="Martin J."/>
            <person name="Moriyama E."/>
            <person name="Blum P."/>
        </authorList>
    </citation>
    <scope>NUCLEOTIDE SEQUENCE</scope>
    <source>
        <strain evidence="1">SARC-B</strain>
        <strain evidence="2">SARC-C</strain>
        <strain evidence="3">SULA</strain>
    </source>
</reference>
<proteinExistence type="predicted"/>
<reference evidence="16" key="3">
    <citation type="submission" date="2016-04" db="EMBL/GenBank/DDBJ databases">
        <authorList>
            <person name="Shah S.A."/>
            <person name="Garrett R.A."/>
        </authorList>
    </citation>
    <scope>NUCLEOTIDE SEQUENCE [LARGE SCALE GENOMIC DNA]</scope>
    <source>
        <strain evidence="16">ATCC 35091 / DSM 1616 / JCM 8930 / NBRC 15331 / P1</strain>
    </source>
</reference>
<evidence type="ECO:0000313" key="5">
    <source>
        <dbReference type="EMBL" id="AZF70479.1"/>
    </source>
</evidence>
<evidence type="ECO:0000313" key="14">
    <source>
        <dbReference type="Proteomes" id="UP000033085"/>
    </source>
</evidence>
<dbReference type="Proteomes" id="UP000033085">
    <property type="component" value="Chromosome"/>
</dbReference>
<name>A0A0E3MFF4_SACSO</name>
<evidence type="ECO:0000313" key="8">
    <source>
        <dbReference type="EMBL" id="AZF78331.1"/>
    </source>
</evidence>
<organism evidence="2 13">
    <name type="scientific">Saccharolobus solfataricus</name>
    <name type="common">Sulfolobus solfataricus</name>
    <dbReference type="NCBI Taxonomy" id="2287"/>
    <lineage>
        <taxon>Archaea</taxon>
        <taxon>Thermoproteota</taxon>
        <taxon>Thermoprotei</taxon>
        <taxon>Sulfolobales</taxon>
        <taxon>Sulfolobaceae</taxon>
        <taxon>Saccharolobus</taxon>
    </lineage>
</organism>
<sequence>MFEKLYSAIIYSDEFKKILLGRGVDDLEIASAYIAFLYEDLPIIGKNLCAAFLRMGLDAVYNVMPSGKVYSPRHKLYPISRYGIDGVCINCDGGKIILRISNKGYDPEDLLESKGLESRIFVSKNFKKKSMEIIEKIWDVNKIRLIARKEILERISAGGILHMIR</sequence>
<dbReference type="Proteomes" id="UP000033057">
    <property type="component" value="Chromosome"/>
</dbReference>
<evidence type="ECO:0000313" key="19">
    <source>
        <dbReference type="Proteomes" id="UP000273194"/>
    </source>
</evidence>
<evidence type="ECO:0000313" key="12">
    <source>
        <dbReference type="EMBL" id="SAI83587.1"/>
    </source>
</evidence>
<reference evidence="13 14" key="1">
    <citation type="journal article" date="2015" name="Genome Announc.">
        <title>Complete Genome Sequence of Sulfolobus solfataricus Strain 98/2 and Evolved Derivatives.</title>
        <authorList>
            <person name="McCarthy S."/>
            <person name="Gradnigo J."/>
            <person name="Johnson T."/>
            <person name="Payne S."/>
            <person name="Lipzen A."/>
            <person name="Martin J."/>
            <person name="Schackwitz W."/>
            <person name="Moriyama E."/>
            <person name="Blum P."/>
        </authorList>
    </citation>
    <scope>NUCLEOTIDE SEQUENCE [LARGE SCALE GENOMIC DNA]</scope>
    <source>
        <strain evidence="13">98/2 SULC</strain>
        <strain evidence="1">SARC-B</strain>
        <strain evidence="2">SARC-C</strain>
        <strain evidence="3 15">SULA</strain>
        <strain evidence="14">SULB</strain>
    </source>
</reference>
<dbReference type="Proteomes" id="UP000273194">
    <property type="component" value="Chromosome"/>
</dbReference>
<dbReference type="EMBL" id="CP033238">
    <property type="protein sequence ID" value="AZF75724.1"/>
    <property type="molecule type" value="Genomic_DNA"/>
</dbReference>
<dbReference type="EMBL" id="CP033235">
    <property type="protein sequence ID" value="AZF67859.1"/>
    <property type="molecule type" value="Genomic_DNA"/>
</dbReference>
<dbReference type="EMBL" id="LT549890">
    <property type="protein sequence ID" value="SAI83587.1"/>
    <property type="molecule type" value="Genomic_DNA"/>
</dbReference>
<dbReference type="EMBL" id="CP033237">
    <property type="protein sequence ID" value="AZF73099.1"/>
    <property type="molecule type" value="Genomic_DNA"/>
</dbReference>
<dbReference type="Proteomes" id="UP000275843">
    <property type="component" value="Chromosome"/>
</dbReference>
<evidence type="ECO:0000313" key="20">
    <source>
        <dbReference type="Proteomes" id="UP000273443"/>
    </source>
</evidence>
<dbReference type="Proteomes" id="UP000267993">
    <property type="component" value="Chromosome"/>
</dbReference>
<dbReference type="Proteomes" id="UP000076770">
    <property type="component" value="Chromosome i"/>
</dbReference>
<accession>A0A0E3MFF4</accession>
<dbReference type="Proteomes" id="UP000269431">
    <property type="component" value="Chromosome"/>
</dbReference>
<dbReference type="Proteomes" id="UP000273443">
    <property type="component" value="Chromosome"/>
</dbReference>
<dbReference type="Proteomes" id="UP000278715">
    <property type="component" value="Chromosome"/>
</dbReference>
<evidence type="ECO:0000313" key="1">
    <source>
        <dbReference type="EMBL" id="AKA73391.1"/>
    </source>
</evidence>
<dbReference type="KEGG" id="ssol:SULB_1050"/>
<dbReference type="EMBL" id="CP033236">
    <property type="protein sequence ID" value="AZF70479.1"/>
    <property type="molecule type" value="Genomic_DNA"/>
</dbReference>
<evidence type="ECO:0000313" key="22">
    <source>
        <dbReference type="Proteomes" id="UP000278715"/>
    </source>
</evidence>
<evidence type="ECO:0000313" key="9">
    <source>
        <dbReference type="EMBL" id="AZF80937.1"/>
    </source>
</evidence>
<dbReference type="OrthoDB" id="35966at2157"/>
<evidence type="ECO:0000313" key="23">
    <source>
        <dbReference type="Proteomes" id="UP000282269"/>
    </source>
</evidence>
<evidence type="ECO:0000313" key="17">
    <source>
        <dbReference type="Proteomes" id="UP000267993"/>
    </source>
</evidence>
<evidence type="ECO:0000313" key="4">
    <source>
        <dbReference type="EMBL" id="AZF67859.1"/>
    </source>
</evidence>
<dbReference type="EMBL" id="CP033241">
    <property type="protein sequence ID" value="AZF83576.1"/>
    <property type="molecule type" value="Genomic_DNA"/>
</dbReference>
<dbReference type="EMBL" id="CP033240">
    <property type="protein sequence ID" value="AZF80937.1"/>
    <property type="molecule type" value="Genomic_DNA"/>
</dbReference>
<evidence type="ECO:0000313" key="16">
    <source>
        <dbReference type="Proteomes" id="UP000076770"/>
    </source>
</evidence>
<dbReference type="PATRIC" id="fig|2287.6.peg.1110"/>
<dbReference type="RefSeq" id="WP_009989608.1">
    <property type="nucleotide sequence ID" value="NZ_CP011055.2"/>
</dbReference>
<dbReference type="KEGG" id="ssoa:SULA_1048"/>
<dbReference type="EMBL" id="CP011055">
    <property type="protein sequence ID" value="AKA73391.1"/>
    <property type="molecule type" value="Genomic_DNA"/>
</dbReference>
<dbReference type="Proteomes" id="UP000282269">
    <property type="component" value="Chromosome"/>
</dbReference>
<reference evidence="12" key="2">
    <citation type="submission" date="2016-04" db="EMBL/GenBank/DDBJ databases">
        <authorList>
            <person name="Evans L.H."/>
            <person name="Alamgir A."/>
            <person name="Owens N."/>
            <person name="Weber N.D."/>
            <person name="Virtaneva K."/>
            <person name="Barbian K."/>
            <person name="Babar A."/>
            <person name="Rosenke K."/>
        </authorList>
    </citation>
    <scope>NUCLEOTIDE SEQUENCE</scope>
    <source>
        <strain evidence="12">P1</strain>
    </source>
</reference>
<dbReference type="GeneID" id="44128994"/>
<reference evidence="17 18" key="4">
    <citation type="journal article" date="2018" name="Proc. Natl. Acad. Sci. U.S.A.">
        <title>Nonmutational mechanism of inheritance in the Archaeon Sulfolobus solfataricus.</title>
        <authorList>
            <person name="Payne S."/>
            <person name="McCarthy S."/>
            <person name="Johnson T."/>
            <person name="North E."/>
            <person name="Blum P."/>
        </authorList>
    </citation>
    <scope>NUCLEOTIDE SEQUENCE [LARGE SCALE GENOMIC DNA]</scope>
    <source>
        <strain evidence="5 17">SARC-H</strain>
        <strain evidence="6 21">SARC-I</strain>
        <strain evidence="8 22">SARC-N</strain>
        <strain evidence="9 23">SARC-O</strain>
        <strain evidence="10 18">SUL120</strain>
        <strain evidence="4 19">SULG</strain>
        <strain evidence="7 20">SULM</strain>
    </source>
</reference>
<dbReference type="EMBL" id="CP033239">
    <property type="protein sequence ID" value="AZF78331.1"/>
    <property type="molecule type" value="Genomic_DNA"/>
</dbReference>
<dbReference type="GeneID" id="1455289"/>
<dbReference type="EMBL" id="CP011057">
    <property type="protein sequence ID" value="AKA78782.1"/>
    <property type="molecule type" value="Genomic_DNA"/>
</dbReference>
<evidence type="ECO:0000313" key="7">
    <source>
        <dbReference type="EMBL" id="AZF75724.1"/>
    </source>
</evidence>
<evidence type="ECO:0000313" key="24">
    <source>
        <dbReference type="Proteomes" id="UP000594632"/>
    </source>
</evidence>
<evidence type="ECO:0000313" key="3">
    <source>
        <dbReference type="EMBL" id="AKA78782.1"/>
    </source>
</evidence>
<gene>
    <name evidence="11" type="ORF">HFC64_11630</name>
    <name evidence="12" type="ORF">SSOP1_0033</name>
    <name evidence="3" type="ORF">SULA_1048</name>
    <name evidence="1" type="ORF">SULB_1050</name>
    <name evidence="2" type="ORF">SULC_1049</name>
    <name evidence="4" type="ORF">SULG_05150</name>
    <name evidence="5" type="ORF">SULH_05150</name>
    <name evidence="6" type="ORF">SULI_05150</name>
    <name evidence="7" type="ORF">SULM_05150</name>
    <name evidence="8" type="ORF">SULN_05150</name>
    <name evidence="9" type="ORF">SULO_05160</name>
    <name evidence="10" type="ORF">SULZ_05395</name>
</gene>
<evidence type="ECO:0000313" key="11">
    <source>
        <dbReference type="EMBL" id="QPG50371.1"/>
    </source>
</evidence>
<evidence type="ECO:0000313" key="13">
    <source>
        <dbReference type="Proteomes" id="UP000033057"/>
    </source>
</evidence>
<dbReference type="AlphaFoldDB" id="A0A0E3MFF4"/>
<evidence type="ECO:0000313" key="18">
    <source>
        <dbReference type="Proteomes" id="UP000269431"/>
    </source>
</evidence>